<dbReference type="PANTHER" id="PTHR11002">
    <property type="entry name" value="CARBONIC ANHYDRASE"/>
    <property type="match status" value="1"/>
</dbReference>
<dbReference type="RefSeq" id="WP_023175808.1">
    <property type="nucleotide sequence ID" value="NC_022600.1"/>
</dbReference>
<protein>
    <recommendedName>
        <fullName evidence="2">carbonic anhydrase</fullName>
        <ecNumber evidence="2">4.2.1.1</ecNumber>
    </recommendedName>
</protein>
<organism evidence="9 10">
    <name type="scientific">Gloeobacter kilaueensis (strain ATCC BAA-2537 / CCAP 1431/1 / ULC 316 / JS1)</name>
    <dbReference type="NCBI Taxonomy" id="1183438"/>
    <lineage>
        <taxon>Bacteria</taxon>
        <taxon>Bacillati</taxon>
        <taxon>Cyanobacteriota</taxon>
        <taxon>Cyanophyceae</taxon>
        <taxon>Gloeobacterales</taxon>
        <taxon>Gloeobacteraceae</taxon>
        <taxon>Gloeobacter</taxon>
    </lineage>
</organism>
<dbReference type="EC" id="4.2.1.1" evidence="2"/>
<keyword evidence="10" id="KW-1185">Reference proteome</keyword>
<feature type="binding site" evidence="8">
    <location>
        <position position="142"/>
    </location>
    <ligand>
        <name>Zn(2+)</name>
        <dbReference type="ChEBI" id="CHEBI:29105"/>
    </ligand>
</feature>
<dbReference type="OrthoDB" id="9797527at2"/>
<dbReference type="STRING" id="1183438.GKIL_4211"/>
<reference evidence="9 10" key="1">
    <citation type="journal article" date="2013" name="PLoS ONE">
        <title>Cultivation and Complete Genome Sequencing of Gloeobacter kilaueensis sp. nov., from a Lava Cave in Kilauea Caldera, Hawai'i.</title>
        <authorList>
            <person name="Saw J.H."/>
            <person name="Schatz M."/>
            <person name="Brown M.V."/>
            <person name="Kunkel D.D."/>
            <person name="Foster J.S."/>
            <person name="Shick H."/>
            <person name="Christensen S."/>
            <person name="Hou S."/>
            <person name="Wan X."/>
            <person name="Donachie S.P."/>
        </authorList>
    </citation>
    <scope>NUCLEOTIDE SEQUENCE [LARGE SCALE GENOMIC DNA]</scope>
    <source>
        <strain evidence="10">JS</strain>
    </source>
</reference>
<evidence type="ECO:0000313" key="9">
    <source>
        <dbReference type="EMBL" id="AGY60457.1"/>
    </source>
</evidence>
<keyword evidence="5 9" id="KW-0456">Lyase</keyword>
<dbReference type="GO" id="GO:0004089">
    <property type="term" value="F:carbonate dehydratase activity"/>
    <property type="evidence" value="ECO:0007669"/>
    <property type="project" value="UniProtKB-EC"/>
</dbReference>
<dbReference type="InterPro" id="IPR036874">
    <property type="entry name" value="Carbonic_anhydrase_sf"/>
</dbReference>
<keyword evidence="3 8" id="KW-0479">Metal-binding</keyword>
<dbReference type="PROSITE" id="PS51318">
    <property type="entry name" value="TAT"/>
    <property type="match status" value="1"/>
</dbReference>
<dbReference type="Proteomes" id="UP000017396">
    <property type="component" value="Chromosome"/>
</dbReference>
<accession>U5QN92</accession>
<dbReference type="InterPro" id="IPR001765">
    <property type="entry name" value="Carbonic_anhydrase"/>
</dbReference>
<comment type="function">
    <text evidence="6">Catalyzes the reversible hydration of carbon dioxide to form bicarbonate.</text>
</comment>
<comment type="similarity">
    <text evidence="1">Belongs to the beta-class carbonic anhydrase family.</text>
</comment>
<evidence type="ECO:0000256" key="4">
    <source>
        <dbReference type="ARBA" id="ARBA00022833"/>
    </source>
</evidence>
<evidence type="ECO:0000256" key="5">
    <source>
        <dbReference type="ARBA" id="ARBA00023239"/>
    </source>
</evidence>
<keyword evidence="4 8" id="KW-0862">Zinc</keyword>
<dbReference type="PANTHER" id="PTHR11002:SF79">
    <property type="entry name" value="CARBONIC ANHYDRASE 2"/>
    <property type="match status" value="1"/>
</dbReference>
<dbReference type="PATRIC" id="fig|1183438.3.peg.4141"/>
<dbReference type="AlphaFoldDB" id="U5QN92"/>
<evidence type="ECO:0000256" key="7">
    <source>
        <dbReference type="ARBA" id="ARBA00048348"/>
    </source>
</evidence>
<comment type="cofactor">
    <cofactor evidence="8">
        <name>Zn(2+)</name>
        <dbReference type="ChEBI" id="CHEBI:29105"/>
    </cofactor>
    <text evidence="8">Binds 1 zinc ion per subunit.</text>
</comment>
<dbReference type="KEGG" id="glj:GKIL_4211"/>
<dbReference type="SUPFAM" id="SSF53056">
    <property type="entry name" value="beta-carbonic anhydrase, cab"/>
    <property type="match status" value="1"/>
</dbReference>
<dbReference type="InterPro" id="IPR006311">
    <property type="entry name" value="TAT_signal"/>
</dbReference>
<dbReference type="FunFam" id="3.40.1050.10:FF:000006">
    <property type="entry name" value="Carbonic anhydrase"/>
    <property type="match status" value="1"/>
</dbReference>
<feature type="binding site" evidence="8">
    <location>
        <position position="86"/>
    </location>
    <ligand>
        <name>Zn(2+)</name>
        <dbReference type="ChEBI" id="CHEBI:29105"/>
    </ligand>
</feature>
<dbReference type="HOGENOM" id="CLU_053879_4_2_3"/>
<dbReference type="GO" id="GO:0008270">
    <property type="term" value="F:zinc ion binding"/>
    <property type="evidence" value="ECO:0007669"/>
    <property type="project" value="InterPro"/>
</dbReference>
<name>U5QN92_GLOK1</name>
<dbReference type="EMBL" id="CP003587">
    <property type="protein sequence ID" value="AGY60457.1"/>
    <property type="molecule type" value="Genomic_DNA"/>
</dbReference>
<feature type="binding site" evidence="8">
    <location>
        <position position="88"/>
    </location>
    <ligand>
        <name>Zn(2+)</name>
        <dbReference type="ChEBI" id="CHEBI:29105"/>
    </ligand>
</feature>
<evidence type="ECO:0000256" key="6">
    <source>
        <dbReference type="ARBA" id="ARBA00024993"/>
    </source>
</evidence>
<comment type="catalytic activity">
    <reaction evidence="7">
        <text>hydrogencarbonate + H(+) = CO2 + H2O</text>
        <dbReference type="Rhea" id="RHEA:10748"/>
        <dbReference type="ChEBI" id="CHEBI:15377"/>
        <dbReference type="ChEBI" id="CHEBI:15378"/>
        <dbReference type="ChEBI" id="CHEBI:16526"/>
        <dbReference type="ChEBI" id="CHEBI:17544"/>
        <dbReference type="EC" id="4.2.1.1"/>
    </reaction>
</comment>
<evidence type="ECO:0000256" key="1">
    <source>
        <dbReference type="ARBA" id="ARBA00006217"/>
    </source>
</evidence>
<dbReference type="SMART" id="SM00947">
    <property type="entry name" value="Pro_CA"/>
    <property type="match status" value="1"/>
</dbReference>
<gene>
    <name evidence="9" type="primary">cynT</name>
    <name evidence="9" type="ORF">GKIL_4211</name>
</gene>
<feature type="binding site" evidence="8">
    <location>
        <position position="139"/>
    </location>
    <ligand>
        <name>Zn(2+)</name>
        <dbReference type="ChEBI" id="CHEBI:29105"/>
    </ligand>
</feature>
<evidence type="ECO:0000256" key="2">
    <source>
        <dbReference type="ARBA" id="ARBA00012925"/>
    </source>
</evidence>
<dbReference type="CDD" id="cd03378">
    <property type="entry name" value="beta_CA_cladeC"/>
    <property type="match status" value="1"/>
</dbReference>
<sequence>MHSQSHHFSRRTLIQATATGLFATYLGLKADPAAAVTDLTAAQALQRLKDGNKRWVNNKLEHPDLTTTRLKEVAKGQNPFVAVLSCADSRVPSEIVFDQGLGDIFVTRVAGNFLDDNILGSLEFATSVLGAPLIVVMGHSRCGAVQAASKAVTEGTVFPGHLADFVDAIKPAVLSVKDQKGDLVDNAIKANVLRNVEKIKLARPIIAKLVDDNKVKVVGARYELDTGEVVFFE</sequence>
<evidence type="ECO:0000256" key="3">
    <source>
        <dbReference type="ARBA" id="ARBA00022723"/>
    </source>
</evidence>
<evidence type="ECO:0000256" key="8">
    <source>
        <dbReference type="PIRSR" id="PIRSR601765-1"/>
    </source>
</evidence>
<proteinExistence type="inferred from homology"/>
<evidence type="ECO:0000313" key="10">
    <source>
        <dbReference type="Proteomes" id="UP000017396"/>
    </source>
</evidence>
<dbReference type="Gene3D" id="3.40.1050.10">
    <property type="entry name" value="Carbonic anhydrase"/>
    <property type="match status" value="1"/>
</dbReference>
<dbReference type="eggNOG" id="COG0288">
    <property type="taxonomic scope" value="Bacteria"/>
</dbReference>
<dbReference type="Pfam" id="PF00484">
    <property type="entry name" value="Pro_CA"/>
    <property type="match status" value="1"/>
</dbReference>